<keyword evidence="1" id="KW-1133">Transmembrane helix</keyword>
<evidence type="ECO:0000256" key="1">
    <source>
        <dbReference type="SAM" id="Phobius"/>
    </source>
</evidence>
<proteinExistence type="predicted"/>
<keyword evidence="2" id="KW-0012">Acyltransferase</keyword>
<dbReference type="AlphaFoldDB" id="A0A0B3RSU4"/>
<name>A0A0B3RSU4_9RHOB</name>
<keyword evidence="2" id="KW-0449">Lipoprotein</keyword>
<keyword evidence="1" id="KW-0472">Membrane</keyword>
<comment type="caution">
    <text evidence="2">The sequence shown here is derived from an EMBL/GenBank/DDBJ whole genome shotgun (WGS) entry which is preliminary data.</text>
</comment>
<dbReference type="RefSeq" id="WP_043145255.1">
    <property type="nucleotide sequence ID" value="NZ_JSUQ01000020.1"/>
</dbReference>
<dbReference type="EMBL" id="JSUQ01000020">
    <property type="protein sequence ID" value="KHQ51072.1"/>
    <property type="molecule type" value="Genomic_DNA"/>
</dbReference>
<feature type="transmembrane region" description="Helical" evidence="1">
    <location>
        <begin position="28"/>
        <end position="50"/>
    </location>
</feature>
<evidence type="ECO:0000313" key="3">
    <source>
        <dbReference type="Proteomes" id="UP000030960"/>
    </source>
</evidence>
<keyword evidence="1" id="KW-0812">Transmembrane</keyword>
<dbReference type="GO" id="GO:0016746">
    <property type="term" value="F:acyltransferase activity"/>
    <property type="evidence" value="ECO:0007669"/>
    <property type="project" value="UniProtKB-KW"/>
</dbReference>
<organism evidence="2 3">
    <name type="scientific">Mameliella alba</name>
    <dbReference type="NCBI Taxonomy" id="561184"/>
    <lineage>
        <taxon>Bacteria</taxon>
        <taxon>Pseudomonadati</taxon>
        <taxon>Pseudomonadota</taxon>
        <taxon>Alphaproteobacteria</taxon>
        <taxon>Rhodobacterales</taxon>
        <taxon>Roseobacteraceae</taxon>
        <taxon>Mameliella</taxon>
    </lineage>
</organism>
<protein>
    <submittedName>
        <fullName evidence="2">Apolipoprotein N-acyltransferase</fullName>
    </submittedName>
</protein>
<dbReference type="OrthoDB" id="7876494at2"/>
<evidence type="ECO:0000313" key="2">
    <source>
        <dbReference type="EMBL" id="KHQ51072.1"/>
    </source>
</evidence>
<keyword evidence="2" id="KW-0808">Transferase</keyword>
<sequence length="56" mass="5857">MIVILGALLGAIIGGTTAKRRKGNWADITQYAVIYAIAFALLGLVVTIALEKTLLG</sequence>
<keyword evidence="3" id="KW-1185">Reference proteome</keyword>
<accession>A0A0B3RSU4</accession>
<dbReference type="STRING" id="561184.SAMN05216376_102360"/>
<reference evidence="2 3" key="1">
    <citation type="submission" date="2014-10" db="EMBL/GenBank/DDBJ databases">
        <title>Genome sequence of Ponticoccus sp. strain UMTAT08 isolated from clonal culture of toxic dinoflagellate Alexandrium tamiyavanichii.</title>
        <authorList>
            <person name="Gan H.Y."/>
            <person name="Muhd D.-D."/>
            <person name="Mohd Noor M.E."/>
            <person name="Yeong Y.S."/>
            <person name="Usup G."/>
        </authorList>
    </citation>
    <scope>NUCLEOTIDE SEQUENCE [LARGE SCALE GENOMIC DNA]</scope>
    <source>
        <strain evidence="2 3">UMTAT08</strain>
    </source>
</reference>
<gene>
    <name evidence="2" type="ORF">OA50_04442</name>
</gene>
<dbReference type="Proteomes" id="UP000030960">
    <property type="component" value="Unassembled WGS sequence"/>
</dbReference>